<dbReference type="InterPro" id="IPR014718">
    <property type="entry name" value="GH-type_carb-bd"/>
</dbReference>
<dbReference type="InterPro" id="IPR012939">
    <property type="entry name" value="Glyco_hydro_92"/>
</dbReference>
<dbReference type="GO" id="GO:0030246">
    <property type="term" value="F:carbohydrate binding"/>
    <property type="evidence" value="ECO:0007669"/>
    <property type="project" value="InterPro"/>
</dbReference>
<keyword evidence="4" id="KW-1185">Reference proteome</keyword>
<evidence type="ECO:0000313" key="3">
    <source>
        <dbReference type="EMBL" id="KAJ3563250.1"/>
    </source>
</evidence>
<dbReference type="FunFam" id="3.30.2080.10:FF:000001">
    <property type="entry name" value="Alpha-1,2-mannosidase subfamily"/>
    <property type="match status" value="1"/>
</dbReference>
<sequence>MQSRRATWMERYLYDVLLWKGLGPGILAQELVQGHGYSTLFPRLVVNLCVGAIDWATELVSSLKQSSAASQAGETAYDFVDPLIGTRNGGHVFAGATLPFGMAKAVADVTEDNQGGYASNGSPVTGFSHMHDSGTGGASSLANFPIFVYPGCEDNDINGCVFPKTQRSVGVVEGSVSARPGYFTIGLESGVKAEMTASNHTALYKFTFFGNATGDATFNGPSNPLLFIDLTDLPNTRKNGSASIDPDTGRMMGTGTFNPSFGIGTYTLHFCADFKGGSIRDTGVFINTRGGSEPKNITLTEDNNSPPIPAGTYIWFEEADGGTELLARVGLSFISSEKACKNAETEIPDLDFEDTLTTAEQAWKEKLGVIEIDASNPSNSTGAVDMDDLQTIFWSGVYRAMISPQDYTGENPLWESDEPYYDSYYCIWDSFRSIHPFITLVDPYSQTLMIRSLIDIYRHEGWLPDCRMSLSKGWTQGGSNADIVLVDSYLKNITQDVDWDTGYEALIKDAEVEPPVWDYEGRGGLYSWKNLGYIPADDFDPYGNGLFTRSISRTVEYAYNDFCIAEMAERLGKEEDYEKYAERSGNWANLYNADQTSSINGVDTNFTGFLQPKYLNATFGFQDPNFCSPLNNFDSCYLNPNGHETYEGSSWLYTFFVPHDHATLITALGGPDTFVSRLDFLHESGLLYVGDEQGFLPIFQYHYAGRPAKSAERVHYYIPSQFNTTTAGIPGNDDSGAMGSFVALAMLGIFPNPGQDIYFITPPFFPSVSITNGMTGKTATIKNVGFDASYQNIYIQSATLNGEKYTKSYLTHDFFLNGGTLELTLGSKESTTWGTGEDDVPPSLSTK</sequence>
<evidence type="ECO:0000259" key="1">
    <source>
        <dbReference type="Pfam" id="PF07971"/>
    </source>
</evidence>
<dbReference type="PANTHER" id="PTHR12143:SF42">
    <property type="entry name" value="PUTATIVE SUBFAMILY (AFU_ORTHOLOGUE AFUA_6G13760)-RELATED"/>
    <property type="match status" value="1"/>
</dbReference>
<evidence type="ECO:0000259" key="2">
    <source>
        <dbReference type="Pfam" id="PF17678"/>
    </source>
</evidence>
<dbReference type="FunFam" id="1.20.1050.60:FF:000002">
    <property type="entry name" value="Glycosyl hydrolase family 92"/>
    <property type="match status" value="1"/>
</dbReference>
<dbReference type="Gene3D" id="2.70.98.10">
    <property type="match status" value="1"/>
</dbReference>
<dbReference type="InterPro" id="IPR005887">
    <property type="entry name" value="GH92_a_mannosidase_put"/>
</dbReference>
<evidence type="ECO:0008006" key="5">
    <source>
        <dbReference type="Google" id="ProtNLM"/>
    </source>
</evidence>
<name>A0A9W8TKB9_9PEZI</name>
<accession>A0A9W8TKB9</accession>
<dbReference type="InterPro" id="IPR041371">
    <property type="entry name" value="GH92_N"/>
</dbReference>
<organism evidence="3 4">
    <name type="scientific">Xylaria arbuscula</name>
    <dbReference type="NCBI Taxonomy" id="114810"/>
    <lineage>
        <taxon>Eukaryota</taxon>
        <taxon>Fungi</taxon>
        <taxon>Dikarya</taxon>
        <taxon>Ascomycota</taxon>
        <taxon>Pezizomycotina</taxon>
        <taxon>Sordariomycetes</taxon>
        <taxon>Xylariomycetidae</taxon>
        <taxon>Xylariales</taxon>
        <taxon>Xylariaceae</taxon>
        <taxon>Xylaria</taxon>
    </lineage>
</organism>
<dbReference type="Gene3D" id="1.20.1050.60">
    <property type="entry name" value="alpha-1,2-mannosidase"/>
    <property type="match status" value="1"/>
</dbReference>
<dbReference type="Pfam" id="PF17678">
    <property type="entry name" value="Glyco_hydro_92N"/>
    <property type="match status" value="1"/>
</dbReference>
<dbReference type="FunFam" id="2.70.98.10:FF:000010">
    <property type="entry name" value="Alpha-1,2-mannosidase family protein"/>
    <property type="match status" value="1"/>
</dbReference>
<dbReference type="Gene3D" id="1.20.1610.10">
    <property type="entry name" value="alpha-1,2-mannosidases domains"/>
    <property type="match status" value="1"/>
</dbReference>
<reference evidence="3" key="1">
    <citation type="submission" date="2022-07" db="EMBL/GenBank/DDBJ databases">
        <title>Genome Sequence of Xylaria arbuscula.</title>
        <authorList>
            <person name="Buettner E."/>
        </authorList>
    </citation>
    <scope>NUCLEOTIDE SEQUENCE</scope>
    <source>
        <strain evidence="3">VT107</strain>
    </source>
</reference>
<dbReference type="InterPro" id="IPR050883">
    <property type="entry name" value="PNGase"/>
</dbReference>
<feature type="domain" description="Glycosyl hydrolase family 92 N-terminal" evidence="2">
    <location>
        <begin position="79"/>
        <end position="332"/>
    </location>
</feature>
<dbReference type="GO" id="GO:0005829">
    <property type="term" value="C:cytosol"/>
    <property type="evidence" value="ECO:0007669"/>
    <property type="project" value="TreeGrafter"/>
</dbReference>
<dbReference type="InterPro" id="IPR008928">
    <property type="entry name" value="6-hairpin_glycosidase_sf"/>
</dbReference>
<gene>
    <name evidence="3" type="ORF">NPX13_g8266</name>
</gene>
<feature type="domain" description="Glycosyl hydrolase family 92" evidence="1">
    <location>
        <begin position="338"/>
        <end position="827"/>
    </location>
</feature>
<protein>
    <recommendedName>
        <fullName evidence="5">Glycoside hydrolase family 92 protein</fullName>
    </recommendedName>
</protein>
<comment type="caution">
    <text evidence="3">The sequence shown here is derived from an EMBL/GenBank/DDBJ whole genome shotgun (WGS) entry which is preliminary data.</text>
</comment>
<dbReference type="PANTHER" id="PTHR12143">
    <property type="entry name" value="PEPTIDE N-GLYCANASE PNGASE -RELATED"/>
    <property type="match status" value="1"/>
</dbReference>
<dbReference type="NCBIfam" id="TIGR01180">
    <property type="entry name" value="aman2_put"/>
    <property type="match status" value="1"/>
</dbReference>
<evidence type="ECO:0000313" key="4">
    <source>
        <dbReference type="Proteomes" id="UP001148614"/>
    </source>
</evidence>
<proteinExistence type="predicted"/>
<dbReference type="GO" id="GO:0000224">
    <property type="term" value="F:peptide-N4-(N-acetyl-beta-glucosaminyl)asparagine amidase activity"/>
    <property type="evidence" value="ECO:0007669"/>
    <property type="project" value="TreeGrafter"/>
</dbReference>
<dbReference type="GO" id="GO:0005975">
    <property type="term" value="P:carbohydrate metabolic process"/>
    <property type="evidence" value="ECO:0007669"/>
    <property type="project" value="InterPro"/>
</dbReference>
<dbReference type="FunFam" id="1.20.1610.10:FF:000002">
    <property type="entry name" value="Alpha-1,2-mannosidase family protein"/>
    <property type="match status" value="1"/>
</dbReference>
<dbReference type="EMBL" id="JANPWZ010001787">
    <property type="protein sequence ID" value="KAJ3563250.1"/>
    <property type="molecule type" value="Genomic_DNA"/>
</dbReference>
<dbReference type="Gene3D" id="3.30.2080.10">
    <property type="entry name" value="GH92 mannosidase domain"/>
    <property type="match status" value="1"/>
</dbReference>
<dbReference type="Proteomes" id="UP001148614">
    <property type="component" value="Unassembled WGS sequence"/>
</dbReference>
<dbReference type="SUPFAM" id="SSF48208">
    <property type="entry name" value="Six-hairpin glycosidases"/>
    <property type="match status" value="1"/>
</dbReference>
<dbReference type="VEuPathDB" id="FungiDB:F4678DRAFT_393026"/>
<dbReference type="AlphaFoldDB" id="A0A9W8TKB9"/>
<dbReference type="GO" id="GO:0005634">
    <property type="term" value="C:nucleus"/>
    <property type="evidence" value="ECO:0007669"/>
    <property type="project" value="TreeGrafter"/>
</dbReference>
<dbReference type="Pfam" id="PF07971">
    <property type="entry name" value="Glyco_hydro_92"/>
    <property type="match status" value="1"/>
</dbReference>
<dbReference type="GO" id="GO:0006516">
    <property type="term" value="P:glycoprotein catabolic process"/>
    <property type="evidence" value="ECO:0007669"/>
    <property type="project" value="TreeGrafter"/>
</dbReference>